<keyword evidence="2" id="KW-1185">Reference proteome</keyword>
<evidence type="ECO:0000313" key="1">
    <source>
        <dbReference type="EMBL" id="KRK48172.1"/>
    </source>
</evidence>
<organism evidence="1 2">
    <name type="scientific">Secundilactobacillus kimchicus JCM 15530</name>
    <dbReference type="NCBI Taxonomy" id="1302272"/>
    <lineage>
        <taxon>Bacteria</taxon>
        <taxon>Bacillati</taxon>
        <taxon>Bacillota</taxon>
        <taxon>Bacilli</taxon>
        <taxon>Lactobacillales</taxon>
        <taxon>Lactobacillaceae</taxon>
        <taxon>Secundilactobacillus</taxon>
    </lineage>
</organism>
<comment type="caution">
    <text evidence="1">The sequence shown here is derived from an EMBL/GenBank/DDBJ whole genome shotgun (WGS) entry which is preliminary data.</text>
</comment>
<gene>
    <name evidence="1" type="ORF">FC96_GL001909</name>
</gene>
<dbReference type="AlphaFoldDB" id="A0A0R1HNS1"/>
<proteinExistence type="predicted"/>
<evidence type="ECO:0000313" key="2">
    <source>
        <dbReference type="Proteomes" id="UP000050911"/>
    </source>
</evidence>
<accession>A0A0R1HNS1</accession>
<dbReference type="Proteomes" id="UP000050911">
    <property type="component" value="Unassembled WGS sequence"/>
</dbReference>
<sequence length="181" mass="20241">MTPKALAKLHELEIKHGDDLSKLTYDDPELEELRGLILTKKRHGNVMLSDKQYQMVKTAIENGNVKFSSLADRLGMSSVRTAQVLKAVRMELGIMDSKKSATITPETKPRAISRYITGLMESWDVAKMTRAELANALNADEQLMAWRGGKRYRGTDAANLANYRGYQLKKIQAKSGRANAD</sequence>
<dbReference type="PATRIC" id="fig|1302272.5.peg.1944"/>
<reference evidence="1 2" key="1">
    <citation type="journal article" date="2015" name="Genome Announc.">
        <title>Expanding the biotechnology potential of lactobacilli through comparative genomics of 213 strains and associated genera.</title>
        <authorList>
            <person name="Sun Z."/>
            <person name="Harris H.M."/>
            <person name="McCann A."/>
            <person name="Guo C."/>
            <person name="Argimon S."/>
            <person name="Zhang W."/>
            <person name="Yang X."/>
            <person name="Jeffery I.B."/>
            <person name="Cooney J.C."/>
            <person name="Kagawa T.F."/>
            <person name="Liu W."/>
            <person name="Song Y."/>
            <person name="Salvetti E."/>
            <person name="Wrobel A."/>
            <person name="Rasinkangas P."/>
            <person name="Parkhill J."/>
            <person name="Rea M.C."/>
            <person name="O'Sullivan O."/>
            <person name="Ritari J."/>
            <person name="Douillard F.P."/>
            <person name="Paul Ross R."/>
            <person name="Yang R."/>
            <person name="Briner A.E."/>
            <person name="Felis G.E."/>
            <person name="de Vos W.M."/>
            <person name="Barrangou R."/>
            <person name="Klaenhammer T.R."/>
            <person name="Caufield P.W."/>
            <person name="Cui Y."/>
            <person name="Zhang H."/>
            <person name="O'Toole P.W."/>
        </authorList>
    </citation>
    <scope>NUCLEOTIDE SEQUENCE [LARGE SCALE GENOMIC DNA]</scope>
    <source>
        <strain evidence="1 2">JCM 15530</strain>
    </source>
</reference>
<dbReference type="EMBL" id="AZCX01000004">
    <property type="protein sequence ID" value="KRK48172.1"/>
    <property type="molecule type" value="Genomic_DNA"/>
</dbReference>
<dbReference type="RefSeq" id="WP_056942505.1">
    <property type="nucleotide sequence ID" value="NZ_AZCX01000004.1"/>
</dbReference>
<name>A0A0R1HNS1_9LACO</name>
<protein>
    <submittedName>
        <fullName evidence="1">Uncharacterized protein</fullName>
    </submittedName>
</protein>